<dbReference type="RefSeq" id="WP_105594415.1">
    <property type="nucleotide sequence ID" value="NZ_PDET01000016.1"/>
</dbReference>
<name>A0A2S9I7E5_9GAMM</name>
<accession>A0A2S9I7E5</accession>
<comment type="caution">
    <text evidence="3">The sequence shown here is derived from an EMBL/GenBank/DDBJ whole genome shotgun (WGS) entry which is preliminary data.</text>
</comment>
<keyword evidence="1" id="KW-0732">Signal</keyword>
<evidence type="ECO:0000256" key="1">
    <source>
        <dbReference type="SAM" id="SignalP"/>
    </source>
</evidence>
<feature type="signal peptide" evidence="1">
    <location>
        <begin position="1"/>
        <end position="32"/>
    </location>
</feature>
<sequence length="359" mass="38780">MSKRCTRQSAFRFGATCGLFITPLLFPLSSMAYNEGDITPEIVGGFKYDVSITSMDLSSNKVGTQVNTGWNMNGRYTVDIHCNRPITDQSRFYTATTTMINSSTPNFLVLNDYIDVKVEVFMITGMGAQGGFFPVPFTGRANNVPESCVPPSSHVIRDTMSGSQGKITFVIKKPLINGMNLEGTELVKLYGRLGAMPSISYPLATITITSGIITVPDKCIINEGQAIVIPFDDIPGSGVDANNTKYRKPVPIRVECKGGSFDTGFLNIKMGIQPAGSGLASFNPDYLGTTGTGLDRSNLGVGLWDKSGNPVLPNHFYDIDNFENNKGNWNLTASPIINKGAQVPEGDYESTASVVAEFQ</sequence>
<evidence type="ECO:0000259" key="2">
    <source>
        <dbReference type="Pfam" id="PF00419"/>
    </source>
</evidence>
<evidence type="ECO:0000313" key="3">
    <source>
        <dbReference type="EMBL" id="PRD13701.1"/>
    </source>
</evidence>
<dbReference type="AlphaFoldDB" id="A0A2S9I7E5"/>
<dbReference type="Proteomes" id="UP000239181">
    <property type="component" value="Unassembled WGS sequence"/>
</dbReference>
<dbReference type="InterPro" id="IPR036937">
    <property type="entry name" value="Adhesion_dom_fimbrial_sf"/>
</dbReference>
<reference evidence="3 4" key="1">
    <citation type="submission" date="2017-10" db="EMBL/GenBank/DDBJ databases">
        <title>Draft genome of two endophytic bacteria isolated from 'guarana' Paullinia cupana (Mart.) Ducke.</title>
        <authorList>
            <person name="Siqueira K.A."/>
            <person name="Liotti R.G."/>
            <person name="Mendes T.A."/>
            <person name="Soares M.A."/>
        </authorList>
    </citation>
    <scope>NUCLEOTIDE SEQUENCE [LARGE SCALE GENOMIC DNA]</scope>
    <source>
        <strain evidence="3 4">342</strain>
    </source>
</reference>
<dbReference type="InterPro" id="IPR000259">
    <property type="entry name" value="Adhesion_dom_fimbrial"/>
</dbReference>
<keyword evidence="4" id="KW-1185">Reference proteome</keyword>
<dbReference type="Gene3D" id="2.60.40.1090">
    <property type="entry name" value="Fimbrial-type adhesion domain"/>
    <property type="match status" value="1"/>
</dbReference>
<dbReference type="GO" id="GO:0009289">
    <property type="term" value="C:pilus"/>
    <property type="evidence" value="ECO:0007669"/>
    <property type="project" value="InterPro"/>
</dbReference>
<dbReference type="EMBL" id="PDET01000016">
    <property type="protein sequence ID" value="PRD13701.1"/>
    <property type="molecule type" value="Genomic_DNA"/>
</dbReference>
<dbReference type="Pfam" id="PF00419">
    <property type="entry name" value="Fimbrial"/>
    <property type="match status" value="1"/>
</dbReference>
<proteinExistence type="predicted"/>
<feature type="domain" description="Fimbrial-type adhesion" evidence="2">
    <location>
        <begin position="209"/>
        <end position="359"/>
    </location>
</feature>
<dbReference type="GO" id="GO:0007155">
    <property type="term" value="P:cell adhesion"/>
    <property type="evidence" value="ECO:0007669"/>
    <property type="project" value="InterPro"/>
</dbReference>
<protein>
    <submittedName>
        <fullName evidence="3">Fimbrial protein</fullName>
    </submittedName>
</protein>
<organism evidence="3 4">
    <name type="scientific">Pantoea coffeiphila</name>
    <dbReference type="NCBI Taxonomy" id="1465635"/>
    <lineage>
        <taxon>Bacteria</taxon>
        <taxon>Pseudomonadati</taxon>
        <taxon>Pseudomonadota</taxon>
        <taxon>Gammaproteobacteria</taxon>
        <taxon>Enterobacterales</taxon>
        <taxon>Erwiniaceae</taxon>
        <taxon>Pantoea</taxon>
    </lineage>
</organism>
<dbReference type="InterPro" id="IPR008966">
    <property type="entry name" value="Adhesion_dom_sf"/>
</dbReference>
<evidence type="ECO:0000313" key="4">
    <source>
        <dbReference type="Proteomes" id="UP000239181"/>
    </source>
</evidence>
<dbReference type="SUPFAM" id="SSF49401">
    <property type="entry name" value="Bacterial adhesins"/>
    <property type="match status" value="1"/>
</dbReference>
<gene>
    <name evidence="3" type="ORF">CQW29_19525</name>
</gene>
<feature type="chain" id="PRO_5015548268" evidence="1">
    <location>
        <begin position="33"/>
        <end position="359"/>
    </location>
</feature>
<dbReference type="OrthoDB" id="5591224at2"/>